<dbReference type="EMBL" id="QTSX02002187">
    <property type="protein sequence ID" value="KAJ9077646.1"/>
    <property type="molecule type" value="Genomic_DNA"/>
</dbReference>
<keyword evidence="2" id="KW-1185">Reference proteome</keyword>
<name>A0ACC2TT43_9FUNG</name>
<evidence type="ECO:0000313" key="1">
    <source>
        <dbReference type="EMBL" id="KAJ9077646.1"/>
    </source>
</evidence>
<proteinExistence type="predicted"/>
<sequence length="481" mass="53411">MFSSIEIILISLVLAYVVSNAVWVFTGKSGPPRVPYYVPFLGHTKQLQTRATEFLAECRAKYGNVFMLNYLGEQVVVFSGEDAAAMVKMQDVLIKESHNRVMFASDAVGDWEGALGLPNQHLDAAVVVKSNISHLLKEVLPEVLTQIEKSINEQLGTLEKPIVIDSHAFFSEIVVSTVAILLVGHKLAKNEDLKRIMAIYFSEIEGMMKLGLKWKLFPYVGNQIAQTVVRANTPSIRVRREIKNIIKPTFHERKENSAPATNVLESLIDDGRDIDTIAHALMTLIFAAISTTTSACIQLMGDLLAFPEFIDRLKQEQRQVVKDGEVVTKDHLEQMVHLNSAIRETLRHRGHHLGQWRITSKHQVLRNGMEIPEGALLALDGTSLHFNEKDYPSPHEYKPFRFVGTGLNATRVNGSFIGFGAGRHACPGRFFAVQEVTSIMSTLLRKCGFSTVDGKPGPFNTHEIFPAGSKIVLSQAKLTGA</sequence>
<evidence type="ECO:0000313" key="2">
    <source>
        <dbReference type="Proteomes" id="UP001165960"/>
    </source>
</evidence>
<dbReference type="Proteomes" id="UP001165960">
    <property type="component" value="Unassembled WGS sequence"/>
</dbReference>
<accession>A0ACC2TT43</accession>
<gene>
    <name evidence="1" type="ORF">DSO57_1014884</name>
</gene>
<reference evidence="1" key="1">
    <citation type="submission" date="2022-04" db="EMBL/GenBank/DDBJ databases">
        <title>Genome of the entomopathogenic fungus Entomophthora muscae.</title>
        <authorList>
            <person name="Elya C."/>
            <person name="Lovett B.R."/>
            <person name="Lee E."/>
            <person name="Macias A.M."/>
            <person name="Hajek A.E."/>
            <person name="De Bivort B.L."/>
            <person name="Kasson M.T."/>
            <person name="De Fine Licht H.H."/>
            <person name="Stajich J.E."/>
        </authorList>
    </citation>
    <scope>NUCLEOTIDE SEQUENCE</scope>
    <source>
        <strain evidence="1">Berkeley</strain>
    </source>
</reference>
<organism evidence="1 2">
    <name type="scientific">Entomophthora muscae</name>
    <dbReference type="NCBI Taxonomy" id="34485"/>
    <lineage>
        <taxon>Eukaryota</taxon>
        <taxon>Fungi</taxon>
        <taxon>Fungi incertae sedis</taxon>
        <taxon>Zoopagomycota</taxon>
        <taxon>Entomophthoromycotina</taxon>
        <taxon>Entomophthoromycetes</taxon>
        <taxon>Entomophthorales</taxon>
        <taxon>Entomophthoraceae</taxon>
        <taxon>Entomophthora</taxon>
    </lineage>
</organism>
<protein>
    <submittedName>
        <fullName evidence="1">Uncharacterized protein</fullName>
    </submittedName>
</protein>
<comment type="caution">
    <text evidence="1">The sequence shown here is derived from an EMBL/GenBank/DDBJ whole genome shotgun (WGS) entry which is preliminary data.</text>
</comment>